<dbReference type="InterPro" id="IPR008906">
    <property type="entry name" value="HATC_C_dom"/>
</dbReference>
<keyword evidence="3" id="KW-1185">Reference proteome</keyword>
<gene>
    <name evidence="2" type="ORF">X777_05751</name>
</gene>
<feature type="domain" description="HAT C-terminal dimerisation" evidence="1">
    <location>
        <begin position="2"/>
        <end position="77"/>
    </location>
</feature>
<evidence type="ECO:0000313" key="3">
    <source>
        <dbReference type="Proteomes" id="UP000053097"/>
    </source>
</evidence>
<name>A0A026WFP5_OOCBI</name>
<dbReference type="EMBL" id="KK107246">
    <property type="protein sequence ID" value="EZA54496.1"/>
    <property type="molecule type" value="Genomic_DNA"/>
</dbReference>
<dbReference type="Pfam" id="PF05699">
    <property type="entry name" value="Dimer_Tnp_hAT"/>
    <property type="match status" value="1"/>
</dbReference>
<dbReference type="OMA" id="WKTHASE"/>
<protein>
    <submittedName>
        <fullName evidence="2">Zinc finger BED domain-containing protein</fullName>
    </submittedName>
</protein>
<evidence type="ECO:0000259" key="1">
    <source>
        <dbReference type="Pfam" id="PF05699"/>
    </source>
</evidence>
<proteinExistence type="predicted"/>
<dbReference type="SUPFAM" id="SSF53098">
    <property type="entry name" value="Ribonuclease H-like"/>
    <property type="match status" value="1"/>
</dbReference>
<feature type="non-terminal residue" evidence="2">
    <location>
        <position position="1"/>
    </location>
</feature>
<sequence length="85" mass="10088">IHRYLAEPRLCRNADIYTYWNSSPYPCLRKVILKYLSAPPTSVASEQLFNTAGQIYVDRRSNLLGENDQNLLFFTYNIRLFNYNY</sequence>
<evidence type="ECO:0000313" key="2">
    <source>
        <dbReference type="EMBL" id="EZA54496.1"/>
    </source>
</evidence>
<dbReference type="PANTHER" id="PTHR47611">
    <property type="entry name" value="HAT DIMERISATION DOMAIN, C-TERMINAL"/>
    <property type="match status" value="1"/>
</dbReference>
<accession>A0A026WFP5</accession>
<reference evidence="2 3" key="1">
    <citation type="journal article" date="2014" name="Curr. Biol.">
        <title>The genome of the clonal raider ant Cerapachys biroi.</title>
        <authorList>
            <person name="Oxley P.R."/>
            <person name="Ji L."/>
            <person name="Fetter-Pruneda I."/>
            <person name="McKenzie S.K."/>
            <person name="Li C."/>
            <person name="Hu H."/>
            <person name="Zhang G."/>
            <person name="Kronauer D.J."/>
        </authorList>
    </citation>
    <scope>NUCLEOTIDE SEQUENCE [LARGE SCALE GENOMIC DNA]</scope>
</reference>
<dbReference type="InterPro" id="IPR012337">
    <property type="entry name" value="RNaseH-like_sf"/>
</dbReference>
<dbReference type="AlphaFoldDB" id="A0A026WFP5"/>
<dbReference type="PANTHER" id="PTHR47611:SF3">
    <property type="entry name" value="HAT C-TERMINAL DIMERISATION DOMAIN-CONTAINING PROTEIN"/>
    <property type="match status" value="1"/>
</dbReference>
<dbReference type="Proteomes" id="UP000053097">
    <property type="component" value="Unassembled WGS sequence"/>
</dbReference>
<organism evidence="2 3">
    <name type="scientific">Ooceraea biroi</name>
    <name type="common">Clonal raider ant</name>
    <name type="synonym">Cerapachys biroi</name>
    <dbReference type="NCBI Taxonomy" id="2015173"/>
    <lineage>
        <taxon>Eukaryota</taxon>
        <taxon>Metazoa</taxon>
        <taxon>Ecdysozoa</taxon>
        <taxon>Arthropoda</taxon>
        <taxon>Hexapoda</taxon>
        <taxon>Insecta</taxon>
        <taxon>Pterygota</taxon>
        <taxon>Neoptera</taxon>
        <taxon>Endopterygota</taxon>
        <taxon>Hymenoptera</taxon>
        <taxon>Apocrita</taxon>
        <taxon>Aculeata</taxon>
        <taxon>Formicoidea</taxon>
        <taxon>Formicidae</taxon>
        <taxon>Dorylinae</taxon>
        <taxon>Ooceraea</taxon>
    </lineage>
</organism>
<dbReference type="GO" id="GO:0046983">
    <property type="term" value="F:protein dimerization activity"/>
    <property type="evidence" value="ECO:0007669"/>
    <property type="project" value="InterPro"/>
</dbReference>